<feature type="transmembrane region" description="Helical" evidence="1">
    <location>
        <begin position="101"/>
        <end position="121"/>
    </location>
</feature>
<keyword evidence="1" id="KW-1133">Transmembrane helix</keyword>
<reference evidence="2 3" key="1">
    <citation type="submission" date="2018-03" db="EMBL/GenBank/DDBJ databases">
        <title>Genomic Encyclopedia of Archaeal and Bacterial Type Strains, Phase II (KMG-II): from individual species to whole genera.</title>
        <authorList>
            <person name="Goeker M."/>
        </authorList>
    </citation>
    <scope>NUCLEOTIDE SEQUENCE [LARGE SCALE GENOMIC DNA]</scope>
    <source>
        <strain evidence="2 3">DSM 25027</strain>
    </source>
</reference>
<dbReference type="OrthoDB" id="9811293at2"/>
<proteinExistence type="predicted"/>
<dbReference type="PANTHER" id="PTHR39419:SF1">
    <property type="entry name" value="SLL0814 PROTEIN"/>
    <property type="match status" value="1"/>
</dbReference>
<keyword evidence="3" id="KW-1185">Reference proteome</keyword>
<dbReference type="PANTHER" id="PTHR39419">
    <property type="entry name" value="SLL0814 PROTEIN"/>
    <property type="match status" value="1"/>
</dbReference>
<comment type="caution">
    <text evidence="2">The sequence shown here is derived from an EMBL/GenBank/DDBJ whole genome shotgun (WGS) entry which is preliminary data.</text>
</comment>
<dbReference type="EMBL" id="PVYX01000003">
    <property type="protein sequence ID" value="PRX53213.1"/>
    <property type="molecule type" value="Genomic_DNA"/>
</dbReference>
<dbReference type="RefSeq" id="WP_106148042.1">
    <property type="nucleotide sequence ID" value="NZ_PVYX01000003.1"/>
</dbReference>
<evidence type="ECO:0000313" key="2">
    <source>
        <dbReference type="EMBL" id="PRX53213.1"/>
    </source>
</evidence>
<dbReference type="Proteomes" id="UP000237640">
    <property type="component" value="Unassembled WGS sequence"/>
</dbReference>
<organism evidence="2 3">
    <name type="scientific">Flagellimonas meridianipacifica</name>
    <dbReference type="NCBI Taxonomy" id="1080225"/>
    <lineage>
        <taxon>Bacteria</taxon>
        <taxon>Pseudomonadati</taxon>
        <taxon>Bacteroidota</taxon>
        <taxon>Flavobacteriia</taxon>
        <taxon>Flavobacteriales</taxon>
        <taxon>Flavobacteriaceae</taxon>
        <taxon>Flagellimonas</taxon>
    </lineage>
</organism>
<name>A0A2T0M6X8_9FLAO</name>
<evidence type="ECO:0000313" key="3">
    <source>
        <dbReference type="Proteomes" id="UP000237640"/>
    </source>
</evidence>
<feature type="transmembrane region" description="Helical" evidence="1">
    <location>
        <begin position="128"/>
        <end position="146"/>
    </location>
</feature>
<accession>A0A2T0M6X8</accession>
<dbReference type="InterPro" id="IPR007354">
    <property type="entry name" value="CruF-like"/>
</dbReference>
<dbReference type="Pfam" id="PF04240">
    <property type="entry name" value="Caroten_synth"/>
    <property type="match status" value="1"/>
</dbReference>
<gene>
    <name evidence="2" type="ORF">CLV81_4120</name>
</gene>
<dbReference type="AlphaFoldDB" id="A0A2T0M6X8"/>
<feature type="transmembrane region" description="Helical" evidence="1">
    <location>
        <begin position="166"/>
        <end position="184"/>
    </location>
</feature>
<evidence type="ECO:0000256" key="1">
    <source>
        <dbReference type="SAM" id="Phobius"/>
    </source>
</evidence>
<feature type="transmembrane region" description="Helical" evidence="1">
    <location>
        <begin position="66"/>
        <end position="89"/>
    </location>
</feature>
<protein>
    <submittedName>
        <fullName evidence="2">Putative membrane protein</fullName>
    </submittedName>
</protein>
<keyword evidence="1" id="KW-0472">Membrane</keyword>
<feature type="transmembrane region" description="Helical" evidence="1">
    <location>
        <begin position="41"/>
        <end position="59"/>
    </location>
</feature>
<keyword evidence="1" id="KW-0812">Transmembrane</keyword>
<feature type="transmembrane region" description="Helical" evidence="1">
    <location>
        <begin position="12"/>
        <end position="29"/>
    </location>
</feature>
<sequence length="212" mass="24244">MTLIKQHKTTIAVGIIWLFHISGIIGITLGFKDWFLTKTPLNLSICLLLFVLVFPINTLKKAGLFVSFFAMGMFAEWLGVEYGLLFGNYSYGENFGPKLDGVPWLIGCFWALLACITSAMVSNFQIPLWVKGVFAASLMVILDFFMEQNAPNFDFWEFEGHVPLQNYVTWFVLALLMQLLLLTFRLEGNRTISFHLYFAQLIFFGYFVLVTV</sequence>
<feature type="transmembrane region" description="Helical" evidence="1">
    <location>
        <begin position="191"/>
        <end position="209"/>
    </location>
</feature>